<protein>
    <submittedName>
        <fullName evidence="2">Putative PD-(D/E)XK nuclease superfamily protein</fullName>
    </submittedName>
</protein>
<dbReference type="AlphaFoldDB" id="A0A6M3KXT5"/>
<evidence type="ECO:0000313" key="2">
    <source>
        <dbReference type="EMBL" id="QJA86760.1"/>
    </source>
</evidence>
<dbReference type="Pfam" id="PF12705">
    <property type="entry name" value="PDDEXK_1"/>
    <property type="match status" value="1"/>
</dbReference>
<organism evidence="2">
    <name type="scientific">viral metagenome</name>
    <dbReference type="NCBI Taxonomy" id="1070528"/>
    <lineage>
        <taxon>unclassified sequences</taxon>
        <taxon>metagenomes</taxon>
        <taxon>organismal metagenomes</taxon>
    </lineage>
</organism>
<accession>A0A6M3KXT5</accession>
<evidence type="ECO:0000259" key="1">
    <source>
        <dbReference type="Pfam" id="PF12705"/>
    </source>
</evidence>
<gene>
    <name evidence="2" type="ORF">MM415B03123_0018</name>
</gene>
<dbReference type="InterPro" id="IPR038726">
    <property type="entry name" value="PDDEXK_AddAB-type"/>
</dbReference>
<proteinExistence type="predicted"/>
<name>A0A6M3KXT5_9ZZZZ</name>
<sequence>MPKNSLIEVPQWHIYDSTKIACYQECPRKYFYNYILGWISELPNVHLVHGRAWHKAMEYMTLNYPYTPKIINEAHGLYLLDYSIDFPNRETDVDRAPKIPPMALTGLAGYGAEFLDEDASAKAIYTEIGGSVMLDADTFVHFKIDSILQDSRGYFSREHKTGSRLDDKWRMKWKMITQTGTYNHVLYCLYPENEVWGVEINGSIWHKGSKKSAGEVVFERVPARRKIDMMENWRVQTISWVQSIKRDTEKVIETSENAIVLEAFRQNPGDCTSYFGCKYFDYCIAWANPLRSCQEVPIGFKQEHWDPTAVEVHQKFVL</sequence>
<dbReference type="EMBL" id="MT142657">
    <property type="protein sequence ID" value="QJA86760.1"/>
    <property type="molecule type" value="Genomic_DNA"/>
</dbReference>
<feature type="domain" description="PD-(D/E)XK endonuclease-like" evidence="1">
    <location>
        <begin position="18"/>
        <end position="283"/>
    </location>
</feature>
<reference evidence="2" key="1">
    <citation type="submission" date="2020-03" db="EMBL/GenBank/DDBJ databases">
        <title>The deep terrestrial virosphere.</title>
        <authorList>
            <person name="Holmfeldt K."/>
            <person name="Nilsson E."/>
            <person name="Simone D."/>
            <person name="Lopez-Fernandez M."/>
            <person name="Wu X."/>
            <person name="de Brujin I."/>
            <person name="Lundin D."/>
            <person name="Andersson A."/>
            <person name="Bertilsson S."/>
            <person name="Dopson M."/>
        </authorList>
    </citation>
    <scope>NUCLEOTIDE SEQUENCE</scope>
    <source>
        <strain evidence="2">MM415B03123</strain>
    </source>
</reference>